<evidence type="ECO:0000256" key="1">
    <source>
        <dbReference type="SAM" id="MobiDB-lite"/>
    </source>
</evidence>
<feature type="compositionally biased region" description="Polar residues" evidence="1">
    <location>
        <begin position="20"/>
        <end position="34"/>
    </location>
</feature>
<protein>
    <recommendedName>
        <fullName evidence="4">Gag-pol polyprotein</fullName>
    </recommendedName>
</protein>
<reference evidence="3" key="1">
    <citation type="journal article" date="2011" name="Nature">
        <title>Genome sequence and analysis of the tuber crop potato.</title>
        <authorList>
            <consortium name="The Potato Genome Sequencing Consortium"/>
        </authorList>
    </citation>
    <scope>NUCLEOTIDE SEQUENCE [LARGE SCALE GENOMIC DNA]</scope>
    <source>
        <strain evidence="3">cv. DM1-3 516 R44</strain>
    </source>
</reference>
<dbReference type="HOGENOM" id="CLU_2473327_0_0_1"/>
<feature type="compositionally biased region" description="Basic and acidic residues" evidence="1">
    <location>
        <begin position="1"/>
        <end position="10"/>
    </location>
</feature>
<proteinExistence type="predicted"/>
<sequence>MKRVRSDEQGQPRFKKRAFNQDSSSPPRVNQDKGNGSPFPKPTCTTCGKKHYGKCLAGTNGCYCCGNIDHQKIALLFRPKEERARKLL</sequence>
<name>M0ZUK0_SOLTU</name>
<accession>M0ZUK0</accession>
<organism evidence="2 3">
    <name type="scientific">Solanum tuberosum</name>
    <name type="common">Potato</name>
    <dbReference type="NCBI Taxonomy" id="4113"/>
    <lineage>
        <taxon>Eukaryota</taxon>
        <taxon>Viridiplantae</taxon>
        <taxon>Streptophyta</taxon>
        <taxon>Embryophyta</taxon>
        <taxon>Tracheophyta</taxon>
        <taxon>Spermatophyta</taxon>
        <taxon>Magnoliopsida</taxon>
        <taxon>eudicotyledons</taxon>
        <taxon>Gunneridae</taxon>
        <taxon>Pentapetalae</taxon>
        <taxon>asterids</taxon>
        <taxon>lamiids</taxon>
        <taxon>Solanales</taxon>
        <taxon>Solanaceae</taxon>
        <taxon>Solanoideae</taxon>
        <taxon>Solaneae</taxon>
        <taxon>Solanum</taxon>
    </lineage>
</organism>
<dbReference type="AlphaFoldDB" id="M0ZUK0"/>
<dbReference type="eggNOG" id="ENOG502SWDS">
    <property type="taxonomic scope" value="Eukaryota"/>
</dbReference>
<evidence type="ECO:0000313" key="3">
    <source>
        <dbReference type="Proteomes" id="UP000011115"/>
    </source>
</evidence>
<dbReference type="InParanoid" id="M0ZUK0"/>
<dbReference type="EnsemblPlants" id="PGSC0003DMT400008434">
    <property type="protein sequence ID" value="PGSC0003DMT400008434"/>
    <property type="gene ID" value="PGSC0003DMG400003258"/>
</dbReference>
<evidence type="ECO:0008006" key="4">
    <source>
        <dbReference type="Google" id="ProtNLM"/>
    </source>
</evidence>
<dbReference type="Proteomes" id="UP000011115">
    <property type="component" value="Unassembled WGS sequence"/>
</dbReference>
<dbReference type="PaxDb" id="4113-PGSC0003DMT400008434"/>
<evidence type="ECO:0000313" key="2">
    <source>
        <dbReference type="EnsemblPlants" id="PGSC0003DMT400008434"/>
    </source>
</evidence>
<feature type="region of interest" description="Disordered" evidence="1">
    <location>
        <begin position="1"/>
        <end position="41"/>
    </location>
</feature>
<keyword evidence="3" id="KW-1185">Reference proteome</keyword>
<reference evidence="2" key="2">
    <citation type="submission" date="2015-06" db="UniProtKB">
        <authorList>
            <consortium name="EnsemblPlants"/>
        </authorList>
    </citation>
    <scope>IDENTIFICATION</scope>
    <source>
        <strain evidence="2">DM1-3 516 R44</strain>
    </source>
</reference>
<dbReference type="Gramene" id="PGSC0003DMT400008434">
    <property type="protein sequence ID" value="PGSC0003DMT400008434"/>
    <property type="gene ID" value="PGSC0003DMG400003258"/>
</dbReference>